<evidence type="ECO:0000313" key="1">
    <source>
        <dbReference type="EMBL" id="EGR34909.1"/>
    </source>
</evidence>
<sequence length="131" mass="16207">MEYQHIIHEFQKSLMEQKKIQKIYKNCQNRQFQWEIQQAFCQQKRINQDLVLSLYLILQTKFINQKLQITLVWKNQSQKKMRKIIKRQKMIAKKRRRKNQKLLNGILNVRLKNKEINGFNYQYILKSLIQI</sequence>
<dbReference type="InParanoid" id="G0QIT0"/>
<dbReference type="AlphaFoldDB" id="G0QIT0"/>
<proteinExistence type="predicted"/>
<dbReference type="Proteomes" id="UP000008983">
    <property type="component" value="Unassembled WGS sequence"/>
</dbReference>
<dbReference type="EMBL" id="GL983042">
    <property type="protein sequence ID" value="EGR34909.1"/>
    <property type="molecule type" value="Genomic_DNA"/>
</dbReference>
<protein>
    <submittedName>
        <fullName evidence="1">Uncharacterized protein</fullName>
    </submittedName>
</protein>
<dbReference type="GeneID" id="14911088"/>
<evidence type="ECO:0000313" key="2">
    <source>
        <dbReference type="Proteomes" id="UP000008983"/>
    </source>
</evidence>
<accession>G0QIT0</accession>
<keyword evidence="2" id="KW-1185">Reference proteome</keyword>
<gene>
    <name evidence="1" type="ORF">IMG5_001380</name>
</gene>
<dbReference type="RefSeq" id="XP_004040213.1">
    <property type="nucleotide sequence ID" value="XM_004040165.1"/>
</dbReference>
<name>G0QIT0_ICHMU</name>
<organism evidence="1 2">
    <name type="scientific">Ichthyophthirius multifiliis</name>
    <name type="common">White spot disease agent</name>
    <name type="synonym">Ich</name>
    <dbReference type="NCBI Taxonomy" id="5932"/>
    <lineage>
        <taxon>Eukaryota</taxon>
        <taxon>Sar</taxon>
        <taxon>Alveolata</taxon>
        <taxon>Ciliophora</taxon>
        <taxon>Intramacronucleata</taxon>
        <taxon>Oligohymenophorea</taxon>
        <taxon>Hymenostomatida</taxon>
        <taxon>Ophryoglenina</taxon>
        <taxon>Ichthyophthirius</taxon>
    </lineage>
</organism>
<reference evidence="1 2" key="1">
    <citation type="submission" date="2011-07" db="EMBL/GenBank/DDBJ databases">
        <authorList>
            <person name="Coyne R."/>
            <person name="Brami D."/>
            <person name="Johnson J."/>
            <person name="Hostetler J."/>
            <person name="Hannick L."/>
            <person name="Clark T."/>
            <person name="Cassidy-Hanley D."/>
            <person name="Inman J."/>
        </authorList>
    </citation>
    <scope>NUCLEOTIDE SEQUENCE [LARGE SCALE GENOMIC DNA]</scope>
    <source>
        <strain evidence="1 2">G5</strain>
    </source>
</reference>